<comment type="subcellular location">
    <subcellularLocation>
        <location evidence="1">Nucleus</location>
    </subcellularLocation>
</comment>
<dbReference type="InterPro" id="IPR016197">
    <property type="entry name" value="Chromo-like_dom_sf"/>
</dbReference>
<dbReference type="AlphaFoldDB" id="A0A131YUK2"/>
<dbReference type="Gene3D" id="3.30.40.10">
    <property type="entry name" value="Zinc/RING finger domain, C3HC4 (zinc finger)"/>
    <property type="match status" value="1"/>
</dbReference>
<evidence type="ECO:0000256" key="6">
    <source>
        <dbReference type="ARBA" id="ARBA00023242"/>
    </source>
</evidence>
<dbReference type="SMART" id="SM00355">
    <property type="entry name" value="ZnF_C2H2"/>
    <property type="match status" value="1"/>
</dbReference>
<dbReference type="InterPro" id="IPR013083">
    <property type="entry name" value="Znf_RING/FYVE/PHD"/>
</dbReference>
<feature type="compositionally biased region" description="Polar residues" evidence="9">
    <location>
        <begin position="802"/>
        <end position="813"/>
    </location>
</feature>
<feature type="compositionally biased region" description="Low complexity" evidence="9">
    <location>
        <begin position="1095"/>
        <end position="1110"/>
    </location>
</feature>
<evidence type="ECO:0000313" key="11">
    <source>
        <dbReference type="EMBL" id="JAP82909.1"/>
    </source>
</evidence>
<dbReference type="SMART" id="SM00249">
    <property type="entry name" value="PHD"/>
    <property type="match status" value="1"/>
</dbReference>
<feature type="compositionally biased region" description="Basic and acidic residues" evidence="9">
    <location>
        <begin position="387"/>
        <end position="399"/>
    </location>
</feature>
<feature type="compositionally biased region" description="Basic and acidic residues" evidence="9">
    <location>
        <begin position="366"/>
        <end position="378"/>
    </location>
</feature>
<dbReference type="CDD" id="cd20104">
    <property type="entry name" value="MBT_PHF20L1-like"/>
    <property type="match status" value="1"/>
</dbReference>
<feature type="domain" description="C2H2-type" evidence="10">
    <location>
        <begin position="526"/>
        <end position="555"/>
    </location>
</feature>
<organism evidence="11">
    <name type="scientific">Rhipicephalus appendiculatus</name>
    <name type="common">Brown ear tick</name>
    <dbReference type="NCBI Taxonomy" id="34631"/>
    <lineage>
        <taxon>Eukaryota</taxon>
        <taxon>Metazoa</taxon>
        <taxon>Ecdysozoa</taxon>
        <taxon>Arthropoda</taxon>
        <taxon>Chelicerata</taxon>
        <taxon>Arachnida</taxon>
        <taxon>Acari</taxon>
        <taxon>Parasitiformes</taxon>
        <taxon>Ixodida</taxon>
        <taxon>Ixodoidea</taxon>
        <taxon>Ixodidae</taxon>
        <taxon>Rhipicephalinae</taxon>
        <taxon>Rhipicephalus</taxon>
        <taxon>Rhipicephalus</taxon>
    </lineage>
</organism>
<evidence type="ECO:0000256" key="4">
    <source>
        <dbReference type="ARBA" id="ARBA00022771"/>
    </source>
</evidence>
<dbReference type="PROSITE" id="PS00028">
    <property type="entry name" value="ZINC_FINGER_C2H2_1"/>
    <property type="match status" value="1"/>
</dbReference>
<dbReference type="SMART" id="SM00333">
    <property type="entry name" value="TUDOR"/>
    <property type="match status" value="2"/>
</dbReference>
<dbReference type="Gene3D" id="2.30.30.140">
    <property type="match status" value="2"/>
</dbReference>
<evidence type="ECO:0000256" key="7">
    <source>
        <dbReference type="PROSITE-ProRule" id="PRU00042"/>
    </source>
</evidence>
<reference evidence="11" key="1">
    <citation type="journal article" date="2016" name="Ticks Tick Borne Dis.">
        <title>De novo assembly and annotation of the salivary gland transcriptome of Rhipicephalus appendiculatus male and female ticks during blood feeding.</title>
        <authorList>
            <person name="de Castro M.H."/>
            <person name="de Klerk D."/>
            <person name="Pienaar R."/>
            <person name="Latif A.A."/>
            <person name="Rees D.J."/>
            <person name="Mans B.J."/>
        </authorList>
    </citation>
    <scope>NUCLEOTIDE SEQUENCE</scope>
    <source>
        <tissue evidence="11">Salivary glands</tissue>
    </source>
</reference>
<keyword evidence="8" id="KW-0175">Coiled coil</keyword>
<feature type="region of interest" description="Disordered" evidence="9">
    <location>
        <begin position="71"/>
        <end position="183"/>
    </location>
</feature>
<dbReference type="PROSITE" id="PS50157">
    <property type="entry name" value="ZINC_FINGER_C2H2_2"/>
    <property type="match status" value="1"/>
</dbReference>
<name>A0A131YUK2_RHIAP</name>
<feature type="compositionally biased region" description="Polar residues" evidence="9">
    <location>
        <begin position="475"/>
        <end position="484"/>
    </location>
</feature>
<feature type="region of interest" description="Disordered" evidence="9">
    <location>
        <begin position="313"/>
        <end position="415"/>
    </location>
</feature>
<dbReference type="PANTHER" id="PTHR15856">
    <property type="entry name" value="PHD FINGER PROTEIN 20-RELATED"/>
    <property type="match status" value="1"/>
</dbReference>
<feature type="region of interest" description="Disordered" evidence="9">
    <location>
        <begin position="554"/>
        <end position="574"/>
    </location>
</feature>
<feature type="region of interest" description="Disordered" evidence="9">
    <location>
        <begin position="1082"/>
        <end position="1119"/>
    </location>
</feature>
<accession>A0A131YUK2</accession>
<feature type="compositionally biased region" description="Basic and acidic residues" evidence="9">
    <location>
        <begin position="766"/>
        <end position="798"/>
    </location>
</feature>
<evidence type="ECO:0000259" key="10">
    <source>
        <dbReference type="PROSITE" id="PS50157"/>
    </source>
</evidence>
<feature type="compositionally biased region" description="Low complexity" evidence="9">
    <location>
        <begin position="400"/>
        <end position="413"/>
    </location>
</feature>
<evidence type="ECO:0000256" key="8">
    <source>
        <dbReference type="SAM" id="Coils"/>
    </source>
</evidence>
<keyword evidence="6" id="KW-0539">Nucleus</keyword>
<dbReference type="GO" id="GO:0044545">
    <property type="term" value="C:NSL complex"/>
    <property type="evidence" value="ECO:0007669"/>
    <property type="project" value="TreeGrafter"/>
</dbReference>
<keyword evidence="3" id="KW-0677">Repeat</keyword>
<feature type="region of interest" description="Disordered" evidence="9">
    <location>
        <begin position="35"/>
        <end position="56"/>
    </location>
</feature>
<feature type="region of interest" description="Disordered" evidence="9">
    <location>
        <begin position="433"/>
        <end position="484"/>
    </location>
</feature>
<feature type="region of interest" description="Disordered" evidence="9">
    <location>
        <begin position="745"/>
        <end position="814"/>
    </location>
</feature>
<keyword evidence="4 7" id="KW-0863">Zinc-finger</keyword>
<dbReference type="EMBL" id="GEDV01005648">
    <property type="protein sequence ID" value="JAP82909.1"/>
    <property type="molecule type" value="Transcribed_RNA"/>
</dbReference>
<dbReference type="InterPro" id="IPR019786">
    <property type="entry name" value="Zinc_finger_PHD-type_CS"/>
</dbReference>
<keyword evidence="2" id="KW-0479">Metal-binding</keyword>
<sequence>MMEESSCDANHGFVDNTEGIAPQFSGRLELLTESSAGSAAENVMEESRSSYTSSHFCTDDTANEAVGENTLDSIDNSTRHSDQSDEVSGDCTAKAPNSVTSESARPGPNAVPIASALDEDTKHSACVAESDAPAGKNVAVEPSRESRSEDEKPWCAETSNDKSELDAESGAGSTSGHKRRRSRCVPVYAPGTRVEARDFQDKWYAAKVVSVDEENGDVLIHFEGWSSRYDEWLPMDSPRLRLAANLHTRKEVKKHRFKKSEYKKGEEVLARWGDRRKYPAKVIEVKDDELYSVIFYDGIVKTLKGINIEKMPSDQKGSVAFPRAPQKEHESKRHRDSSSDSSKKSHSRHGEQRRLSEGSSTSKAHSSMDTKRSGEKVAKSRPSKQSSRSDSRRQEKREASASPATSTSSTSSQSKKKILLVGGKFMAKKAVYPEAAASSKRRSDGKRKASLTGDEPSPKRERKSSAAAKDLTDGSPHSSPDFTHSITAQDYCASSGLDVSAPAQYTPDGRRIAPKEFIIEEDHNHFKCHFEGCNKSFRKEPLLASHVKHYHGNKPVLPATPDRTPPSATPEQPLPVSCEAVELDQEMVKIKSEHPSVPSLPEAAFEEPVEAFSQQGANGPHIIESSAGPDVASVPAVLEEPTGTGAPTSEQQQQPVPQTVPEQTPALEHSLGALLTPAPAAEAPQGAAATVAPATATTTTVATAPLAKPRRMRFIPHFTTLVEGREKRKIAKTEKALIADMEAAASRRASAGSASDRKRKRTSSTRSDKSDDGSKRSASVKEESGRKAKTSESAKESIGHGSESTPTIDSADTSMEVKSDEVVMCVCNCEEESGLMMQCEVCLTWQHGACFKIEEEKDVPDKYICYMCVVPKDNTDLQAATECNQELGSAETQETSRSKLDPDWFHHGKLASFGFLKERPANLPNPEHMKASHDLMCSVHNVRAVLHSITHKINVASEKSHPDLKYFTTPWVKRSVVSEVVDVLEKQDATPSSPEKDELRPGGHMHLSTYDHAYFAPEKNTATTELTQEAPDVIISTGGDSSAGDLLVQDMGMEAFEVGCVEEVVNKGEELDVIGCEEEVTSLNTDEDGKGSGIPAVATPSASPTKSSSAGKQANGTEAESLDVEGCKINLLHHVLDLEDQLEERMDALEEQLRVLERESSISSGTDPNITEEEDMMRLKLSLKGLMKDLSAVHRLTLFR</sequence>
<dbReference type="InterPro" id="IPR013087">
    <property type="entry name" value="Znf_C2H2_type"/>
</dbReference>
<feature type="compositionally biased region" description="Low complexity" evidence="9">
    <location>
        <begin position="650"/>
        <end position="661"/>
    </location>
</feature>
<dbReference type="GO" id="GO:0005634">
    <property type="term" value="C:nucleus"/>
    <property type="evidence" value="ECO:0007669"/>
    <property type="project" value="UniProtKB-SubCell"/>
</dbReference>
<dbReference type="InterPro" id="IPR043449">
    <property type="entry name" value="PHF20-like"/>
</dbReference>
<feature type="compositionally biased region" description="Basic and acidic residues" evidence="9">
    <location>
        <begin position="325"/>
        <end position="356"/>
    </location>
</feature>
<dbReference type="CDD" id="cd20386">
    <property type="entry name" value="Tudor_PHF20-like"/>
    <property type="match status" value="1"/>
</dbReference>
<dbReference type="SUPFAM" id="SSF57903">
    <property type="entry name" value="FYVE/PHD zinc finger"/>
    <property type="match status" value="1"/>
</dbReference>
<evidence type="ECO:0000256" key="1">
    <source>
        <dbReference type="ARBA" id="ARBA00004123"/>
    </source>
</evidence>
<dbReference type="InterPro" id="IPR011011">
    <property type="entry name" value="Znf_FYVE_PHD"/>
</dbReference>
<proteinExistence type="predicted"/>
<feature type="compositionally biased region" description="Basic and acidic residues" evidence="9">
    <location>
        <begin position="142"/>
        <end position="165"/>
    </location>
</feature>
<dbReference type="InterPro" id="IPR002999">
    <property type="entry name" value="Tudor"/>
</dbReference>
<evidence type="ECO:0000256" key="5">
    <source>
        <dbReference type="ARBA" id="ARBA00022833"/>
    </source>
</evidence>
<dbReference type="GO" id="GO:0006357">
    <property type="term" value="P:regulation of transcription by RNA polymerase II"/>
    <property type="evidence" value="ECO:0007669"/>
    <property type="project" value="TreeGrafter"/>
</dbReference>
<protein>
    <submittedName>
        <fullName evidence="11">PHD finger protein 20</fullName>
    </submittedName>
</protein>
<feature type="compositionally biased region" description="Low complexity" evidence="9">
    <location>
        <begin position="745"/>
        <end position="754"/>
    </location>
</feature>
<dbReference type="PROSITE" id="PS01359">
    <property type="entry name" value="ZF_PHD_1"/>
    <property type="match status" value="1"/>
</dbReference>
<keyword evidence="5" id="KW-0862">Zinc</keyword>
<dbReference type="PANTHER" id="PTHR15856:SF51">
    <property type="entry name" value="MBD-R2"/>
    <property type="match status" value="1"/>
</dbReference>
<dbReference type="Pfam" id="PF20826">
    <property type="entry name" value="PHD_5"/>
    <property type="match status" value="1"/>
</dbReference>
<evidence type="ECO:0000256" key="3">
    <source>
        <dbReference type="ARBA" id="ARBA00022737"/>
    </source>
</evidence>
<dbReference type="GO" id="GO:0008270">
    <property type="term" value="F:zinc ion binding"/>
    <property type="evidence" value="ECO:0007669"/>
    <property type="project" value="UniProtKB-KW"/>
</dbReference>
<feature type="coiled-coil region" evidence="8">
    <location>
        <begin position="1132"/>
        <end position="1159"/>
    </location>
</feature>
<evidence type="ECO:0000256" key="2">
    <source>
        <dbReference type="ARBA" id="ARBA00022723"/>
    </source>
</evidence>
<feature type="region of interest" description="Disordered" evidence="9">
    <location>
        <begin position="639"/>
        <end position="661"/>
    </location>
</feature>
<feature type="region of interest" description="Disordered" evidence="9">
    <location>
        <begin position="609"/>
        <end position="628"/>
    </location>
</feature>
<feature type="compositionally biased region" description="Basic residues" evidence="9">
    <location>
        <begin position="439"/>
        <end position="449"/>
    </location>
</feature>
<evidence type="ECO:0000256" key="9">
    <source>
        <dbReference type="SAM" id="MobiDB-lite"/>
    </source>
</evidence>
<dbReference type="InterPro" id="IPR001965">
    <property type="entry name" value="Znf_PHD"/>
</dbReference>
<dbReference type="SUPFAM" id="SSF63748">
    <property type="entry name" value="Tudor/PWWP/MBT"/>
    <property type="match status" value="1"/>
</dbReference>
<dbReference type="SUPFAM" id="SSF54160">
    <property type="entry name" value="Chromo domain-like"/>
    <property type="match status" value="1"/>
</dbReference>